<dbReference type="GO" id="GO:0009908">
    <property type="term" value="P:flower development"/>
    <property type="evidence" value="ECO:0007669"/>
    <property type="project" value="UniProtKB-KW"/>
</dbReference>
<gene>
    <name evidence="2" type="ORF">CFOL_v3_01690</name>
</gene>
<evidence type="ECO:0000313" key="2">
    <source>
        <dbReference type="EMBL" id="GAV58156.1"/>
    </source>
</evidence>
<organism evidence="2 3">
    <name type="scientific">Cephalotus follicularis</name>
    <name type="common">Albany pitcher plant</name>
    <dbReference type="NCBI Taxonomy" id="3775"/>
    <lineage>
        <taxon>Eukaryota</taxon>
        <taxon>Viridiplantae</taxon>
        <taxon>Streptophyta</taxon>
        <taxon>Embryophyta</taxon>
        <taxon>Tracheophyta</taxon>
        <taxon>Spermatophyta</taxon>
        <taxon>Magnoliopsida</taxon>
        <taxon>eudicotyledons</taxon>
        <taxon>Gunneridae</taxon>
        <taxon>Pentapetalae</taxon>
        <taxon>rosids</taxon>
        <taxon>fabids</taxon>
        <taxon>Oxalidales</taxon>
        <taxon>Cephalotaceae</taxon>
        <taxon>Cephalotus</taxon>
    </lineage>
</organism>
<comment type="similarity">
    <text evidence="1">Belongs to the Frigida family.</text>
</comment>
<proteinExistence type="inferred from homology"/>
<dbReference type="EMBL" id="BDDD01000057">
    <property type="protein sequence ID" value="GAV58156.1"/>
    <property type="molecule type" value="Genomic_DNA"/>
</dbReference>
<keyword evidence="1" id="KW-0221">Differentiation</keyword>
<comment type="caution">
    <text evidence="2">The sequence shown here is derived from an EMBL/GenBank/DDBJ whole genome shotgun (WGS) entry which is preliminary data.</text>
</comment>
<dbReference type="OrthoDB" id="1800671at2759"/>
<feature type="non-terminal residue" evidence="2">
    <location>
        <position position="1"/>
    </location>
</feature>
<dbReference type="Pfam" id="PF07899">
    <property type="entry name" value="Frigida"/>
    <property type="match status" value="1"/>
</dbReference>
<dbReference type="InterPro" id="IPR012474">
    <property type="entry name" value="Frigida"/>
</dbReference>
<dbReference type="Proteomes" id="UP000187406">
    <property type="component" value="Unassembled WGS sequence"/>
</dbReference>
<name>A0A1Q3AQX1_CEPFO</name>
<protein>
    <recommendedName>
        <fullName evidence="1">FRIGIDA-like protein</fullName>
    </recommendedName>
</protein>
<dbReference type="InParanoid" id="A0A1Q3AQX1"/>
<accession>A0A1Q3AQX1</accession>
<dbReference type="GO" id="GO:0030154">
    <property type="term" value="P:cell differentiation"/>
    <property type="evidence" value="ECO:0007669"/>
    <property type="project" value="UniProtKB-KW"/>
</dbReference>
<keyword evidence="3" id="KW-1185">Reference proteome</keyword>
<evidence type="ECO:0000313" key="3">
    <source>
        <dbReference type="Proteomes" id="UP000187406"/>
    </source>
</evidence>
<keyword evidence="1" id="KW-0217">Developmental protein</keyword>
<evidence type="ECO:0000256" key="1">
    <source>
        <dbReference type="RuleBase" id="RU364012"/>
    </source>
</evidence>
<reference evidence="3" key="1">
    <citation type="submission" date="2016-04" db="EMBL/GenBank/DDBJ databases">
        <title>Cephalotus genome sequencing.</title>
        <authorList>
            <person name="Fukushima K."/>
            <person name="Hasebe M."/>
            <person name="Fang X."/>
        </authorList>
    </citation>
    <scope>NUCLEOTIDE SEQUENCE [LARGE SCALE GENOMIC DNA]</scope>
    <source>
        <strain evidence="3">cv. St1</strain>
    </source>
</reference>
<keyword evidence="1" id="KW-0287">Flowering</keyword>
<dbReference type="AlphaFoldDB" id="A0A1Q3AQX1"/>
<dbReference type="STRING" id="3775.A0A1Q3AQX1"/>
<sequence length="92" mass="10276">KGRFDRFITLEQSLLKKSMPIERKIQGLDHDNRSSILLALAECIDPTKSVLEAISEVLPVDKKGSKVNNLCWACGLILESLIPMVVDSIINR</sequence>